<dbReference type="Proteomes" id="UP000051574">
    <property type="component" value="Unassembled WGS sequence"/>
</dbReference>
<dbReference type="SMART" id="SM00194">
    <property type="entry name" value="PTPc"/>
    <property type="match status" value="1"/>
</dbReference>
<dbReference type="Pfam" id="PF00102">
    <property type="entry name" value="Y_phosphatase"/>
    <property type="match status" value="1"/>
</dbReference>
<dbReference type="PROSITE" id="PS00383">
    <property type="entry name" value="TYR_PHOSPHATASE_1"/>
    <property type="match status" value="1"/>
</dbReference>
<comment type="caution">
    <text evidence="3">The sequence shown here is derived from an EMBL/GenBank/DDBJ whole genome shotgun (WGS) entry which is preliminary data.</text>
</comment>
<dbReference type="InterPro" id="IPR000242">
    <property type="entry name" value="PTP_cat"/>
</dbReference>
<dbReference type="GO" id="GO:0048666">
    <property type="term" value="P:neuron development"/>
    <property type="evidence" value="ECO:0007669"/>
    <property type="project" value="UniProtKB-ARBA"/>
</dbReference>
<dbReference type="PROSITE" id="PS50055">
    <property type="entry name" value="TYR_PHOSPHATASE_PTP"/>
    <property type="match status" value="1"/>
</dbReference>
<dbReference type="GO" id="GO:0004725">
    <property type="term" value="F:protein tyrosine phosphatase activity"/>
    <property type="evidence" value="ECO:0007669"/>
    <property type="project" value="InterPro"/>
</dbReference>
<evidence type="ECO:0000259" key="1">
    <source>
        <dbReference type="PROSITE" id="PS50055"/>
    </source>
</evidence>
<evidence type="ECO:0000313" key="3">
    <source>
        <dbReference type="EMBL" id="KRT80431.1"/>
    </source>
</evidence>
<proteinExistence type="predicted"/>
<sequence>MCVQYWPANMELEEIYGGIVIKVIQEEELANFRIRTFRLYRRELDQIVEERFLLQFHFTEWHSHTCPFPNALLEFRRRVRAVVGHRIKSNEAGPMIVHCNDGGGRSGVYLSADANMELAEEENCFDIYRYLRKLRQSRKGLVDNVEQYKFIYDTLEEYVACGISWFPVSELSQRLKQKSQKNIATKMNEYQREYTLICKQTPRFTIGDCAGGHRGDNRKKNRDVLIVPPDNSRPYLTSFQGNNYTDYINAVFVDLVMGCNMLVN</sequence>
<dbReference type="OrthoDB" id="6144703at2759"/>
<evidence type="ECO:0000313" key="4">
    <source>
        <dbReference type="Proteomes" id="UP000051574"/>
    </source>
</evidence>
<dbReference type="PRINTS" id="PR00700">
    <property type="entry name" value="PRTYPHPHTASE"/>
</dbReference>
<organism evidence="3 4">
    <name type="scientific">Oryctes borbonicus</name>
    <dbReference type="NCBI Taxonomy" id="1629725"/>
    <lineage>
        <taxon>Eukaryota</taxon>
        <taxon>Metazoa</taxon>
        <taxon>Ecdysozoa</taxon>
        <taxon>Arthropoda</taxon>
        <taxon>Hexapoda</taxon>
        <taxon>Insecta</taxon>
        <taxon>Pterygota</taxon>
        <taxon>Neoptera</taxon>
        <taxon>Endopterygota</taxon>
        <taxon>Coleoptera</taxon>
        <taxon>Polyphaga</taxon>
        <taxon>Scarabaeiformia</taxon>
        <taxon>Scarabaeidae</taxon>
        <taxon>Dynastinae</taxon>
        <taxon>Oryctes</taxon>
    </lineage>
</organism>
<accession>A0A0T6AZ08</accession>
<protein>
    <submittedName>
        <fullName evidence="3">Tyrosine phosphatase</fullName>
    </submittedName>
</protein>
<dbReference type="AlphaFoldDB" id="A0A0T6AZ08"/>
<dbReference type="SUPFAM" id="SSF52799">
    <property type="entry name" value="(Phosphotyrosine protein) phosphatases II"/>
    <property type="match status" value="2"/>
</dbReference>
<gene>
    <name evidence="3" type="ORF">AMK59_8409</name>
</gene>
<keyword evidence="4" id="KW-1185">Reference proteome</keyword>
<dbReference type="CDD" id="cd00047">
    <property type="entry name" value="PTPc"/>
    <property type="match status" value="1"/>
</dbReference>
<dbReference type="SMART" id="SM00404">
    <property type="entry name" value="PTPc_motif"/>
    <property type="match status" value="1"/>
</dbReference>
<evidence type="ECO:0000259" key="2">
    <source>
        <dbReference type="PROSITE" id="PS50056"/>
    </source>
</evidence>
<dbReference type="InterPro" id="IPR029021">
    <property type="entry name" value="Prot-tyrosine_phosphatase-like"/>
</dbReference>
<dbReference type="PANTHER" id="PTHR19134:SF561">
    <property type="entry name" value="PROTEIN TYROSINE PHOSPHATASE 36E, ISOFORM A"/>
    <property type="match status" value="1"/>
</dbReference>
<feature type="domain" description="Tyrosine specific protein phosphatases" evidence="2">
    <location>
        <begin position="73"/>
        <end position="149"/>
    </location>
</feature>
<feature type="domain" description="Tyrosine-protein phosphatase" evidence="1">
    <location>
        <begin position="1"/>
        <end position="158"/>
    </location>
</feature>
<reference evidence="3 4" key="1">
    <citation type="submission" date="2015-09" db="EMBL/GenBank/DDBJ databases">
        <title>Draft genome of the scarab beetle Oryctes borbonicus.</title>
        <authorList>
            <person name="Meyer J.M."/>
            <person name="Markov G.V."/>
            <person name="Baskaran P."/>
            <person name="Herrmann M."/>
            <person name="Sommer R.J."/>
            <person name="Roedelsperger C."/>
        </authorList>
    </citation>
    <scope>NUCLEOTIDE SEQUENCE [LARGE SCALE GENOMIC DNA]</scope>
    <source>
        <strain evidence="3">OB123</strain>
        <tissue evidence="3">Whole animal</tissue>
    </source>
</reference>
<dbReference type="Gene3D" id="3.90.190.10">
    <property type="entry name" value="Protein tyrosine phosphatase superfamily"/>
    <property type="match status" value="2"/>
</dbReference>
<dbReference type="InterPro" id="IPR016130">
    <property type="entry name" value="Tyr_Pase_AS"/>
</dbReference>
<dbReference type="PANTHER" id="PTHR19134">
    <property type="entry name" value="RECEPTOR-TYPE TYROSINE-PROTEIN PHOSPHATASE"/>
    <property type="match status" value="1"/>
</dbReference>
<dbReference type="PROSITE" id="PS50056">
    <property type="entry name" value="TYR_PHOSPHATASE_2"/>
    <property type="match status" value="1"/>
</dbReference>
<dbReference type="InterPro" id="IPR003595">
    <property type="entry name" value="Tyr_Pase_cat"/>
</dbReference>
<dbReference type="EMBL" id="LJIG01022465">
    <property type="protein sequence ID" value="KRT80431.1"/>
    <property type="molecule type" value="Genomic_DNA"/>
</dbReference>
<dbReference type="InterPro" id="IPR000387">
    <property type="entry name" value="Tyr_Pase_dom"/>
</dbReference>
<name>A0A0T6AZ08_9SCAR</name>
<dbReference type="InterPro" id="IPR050348">
    <property type="entry name" value="Protein-Tyr_Phosphatase"/>
</dbReference>
<dbReference type="GO" id="GO:0009653">
    <property type="term" value="P:anatomical structure morphogenesis"/>
    <property type="evidence" value="ECO:0007669"/>
    <property type="project" value="UniProtKB-ARBA"/>
</dbReference>